<keyword evidence="6 8" id="KW-1133">Transmembrane helix</keyword>
<evidence type="ECO:0000259" key="9">
    <source>
        <dbReference type="PROSITE" id="PS50928"/>
    </source>
</evidence>
<evidence type="ECO:0000256" key="4">
    <source>
        <dbReference type="ARBA" id="ARBA00022475"/>
    </source>
</evidence>
<keyword evidence="7 8" id="KW-0472">Membrane</keyword>
<dbReference type="InterPro" id="IPR035906">
    <property type="entry name" value="MetI-like_sf"/>
</dbReference>
<evidence type="ECO:0000256" key="5">
    <source>
        <dbReference type="ARBA" id="ARBA00022692"/>
    </source>
</evidence>
<dbReference type="PROSITE" id="PS50928">
    <property type="entry name" value="ABC_TM1"/>
    <property type="match status" value="1"/>
</dbReference>
<dbReference type="Pfam" id="PF00528">
    <property type="entry name" value="BPD_transp_1"/>
    <property type="match status" value="1"/>
</dbReference>
<feature type="transmembrane region" description="Helical" evidence="8">
    <location>
        <begin position="234"/>
        <end position="254"/>
    </location>
</feature>
<gene>
    <name evidence="10" type="ORF">MKK62_18065</name>
</gene>
<feature type="domain" description="ABC transmembrane type-1" evidence="9">
    <location>
        <begin position="66"/>
        <end position="256"/>
    </location>
</feature>
<dbReference type="PANTHER" id="PTHR43848:SF2">
    <property type="entry name" value="PUTRESCINE TRANSPORT SYSTEM PERMEASE PROTEIN POTI"/>
    <property type="match status" value="1"/>
</dbReference>
<dbReference type="Proteomes" id="UP001055336">
    <property type="component" value="Chromosome"/>
</dbReference>
<feature type="transmembrane region" description="Helical" evidence="8">
    <location>
        <begin position="62"/>
        <end position="89"/>
    </location>
</feature>
<feature type="transmembrane region" description="Helical" evidence="8">
    <location>
        <begin position="191"/>
        <end position="214"/>
    </location>
</feature>
<evidence type="ECO:0000256" key="6">
    <source>
        <dbReference type="ARBA" id="ARBA00022989"/>
    </source>
</evidence>
<feature type="transmembrane region" description="Helical" evidence="8">
    <location>
        <begin position="101"/>
        <end position="121"/>
    </location>
</feature>
<comment type="similarity">
    <text evidence="2">Belongs to the binding-protein-dependent transport system permease family. CysTW subfamily.</text>
</comment>
<evidence type="ECO:0000256" key="2">
    <source>
        <dbReference type="ARBA" id="ARBA00007069"/>
    </source>
</evidence>
<evidence type="ECO:0000256" key="8">
    <source>
        <dbReference type="RuleBase" id="RU363032"/>
    </source>
</evidence>
<dbReference type="CDD" id="cd06261">
    <property type="entry name" value="TM_PBP2"/>
    <property type="match status" value="1"/>
</dbReference>
<protein>
    <submittedName>
        <fullName evidence="10">ABC transporter permease</fullName>
    </submittedName>
</protein>
<keyword evidence="11" id="KW-1185">Reference proteome</keyword>
<dbReference type="InterPro" id="IPR051789">
    <property type="entry name" value="Bact_Polyamine_Transport"/>
</dbReference>
<dbReference type="EMBL" id="CP092488">
    <property type="protein sequence ID" value="UMB68330.1"/>
    <property type="molecule type" value="Genomic_DNA"/>
</dbReference>
<sequence>MTVLSPGLRRLIAGWAVGVLVLLYLPLVFVVINSFNRSRTFAFPPTGFTLQWWRAAAHSGGAWQALAASLLVGACAAAIALVLGTMAAFALQRHRFFGRHAVSLLLTMPITLPGIVTGIALGTTFTSVLGVRLSLATVVVAHATFCIVVVFNNVQARLRRLGSSLEDASADLGATAWQTFRWVTFPQLRGALLAGGLLAFALSFDEIVVTTFTAGPTKTLPLWIYDNLSRPNQAPVVNVAAAVLTLAAALPVWLAQRAGGDVTAAR</sequence>
<dbReference type="RefSeq" id="WP_240258791.1">
    <property type="nucleotide sequence ID" value="NZ_CP092488.2"/>
</dbReference>
<evidence type="ECO:0000256" key="1">
    <source>
        <dbReference type="ARBA" id="ARBA00004651"/>
    </source>
</evidence>
<accession>A0ABY3VJH6</accession>
<proteinExistence type="inferred from homology"/>
<comment type="subcellular location">
    <subcellularLocation>
        <location evidence="1 8">Cell membrane</location>
        <topology evidence="1 8">Multi-pass membrane protein</topology>
    </subcellularLocation>
</comment>
<dbReference type="Gene3D" id="1.10.3720.10">
    <property type="entry name" value="MetI-like"/>
    <property type="match status" value="1"/>
</dbReference>
<evidence type="ECO:0000256" key="7">
    <source>
        <dbReference type="ARBA" id="ARBA00023136"/>
    </source>
</evidence>
<evidence type="ECO:0000313" key="11">
    <source>
        <dbReference type="Proteomes" id="UP001055336"/>
    </source>
</evidence>
<dbReference type="PANTHER" id="PTHR43848">
    <property type="entry name" value="PUTRESCINE TRANSPORT SYSTEM PERMEASE PROTEIN POTI"/>
    <property type="match status" value="1"/>
</dbReference>
<name>A0ABY3VJH6_9MYCO</name>
<dbReference type="InterPro" id="IPR000515">
    <property type="entry name" value="MetI-like"/>
</dbReference>
<feature type="transmembrane region" description="Helical" evidence="8">
    <location>
        <begin position="12"/>
        <end position="35"/>
    </location>
</feature>
<evidence type="ECO:0000313" key="10">
    <source>
        <dbReference type="EMBL" id="UMB68330.1"/>
    </source>
</evidence>
<reference evidence="10" key="1">
    <citation type="submission" date="2022-08" db="EMBL/GenBank/DDBJ databases">
        <title>Whole genome sequencing of non-tuberculosis mycobacteria type-strains.</title>
        <authorList>
            <person name="Igarashi Y."/>
            <person name="Osugi A."/>
            <person name="Mitarai S."/>
        </authorList>
    </citation>
    <scope>NUCLEOTIDE SEQUENCE</scope>
    <source>
        <strain evidence="10">DSM 45127</strain>
    </source>
</reference>
<dbReference type="SUPFAM" id="SSF161098">
    <property type="entry name" value="MetI-like"/>
    <property type="match status" value="1"/>
</dbReference>
<feature type="transmembrane region" description="Helical" evidence="8">
    <location>
        <begin position="133"/>
        <end position="154"/>
    </location>
</feature>
<keyword evidence="3 8" id="KW-0813">Transport</keyword>
<evidence type="ECO:0000256" key="3">
    <source>
        <dbReference type="ARBA" id="ARBA00022448"/>
    </source>
</evidence>
<keyword evidence="4" id="KW-1003">Cell membrane</keyword>
<organism evidence="10 11">
    <name type="scientific">Mycobacterium paraterrae</name>
    <dbReference type="NCBI Taxonomy" id="577492"/>
    <lineage>
        <taxon>Bacteria</taxon>
        <taxon>Bacillati</taxon>
        <taxon>Actinomycetota</taxon>
        <taxon>Actinomycetes</taxon>
        <taxon>Mycobacteriales</taxon>
        <taxon>Mycobacteriaceae</taxon>
        <taxon>Mycobacterium</taxon>
    </lineage>
</organism>
<keyword evidence="5 8" id="KW-0812">Transmembrane</keyword>